<dbReference type="Proteomes" id="UP000186015">
    <property type="component" value="Unassembled WGS sequence"/>
</dbReference>
<dbReference type="OrthoDB" id="9789053at2"/>
<feature type="domain" description="N-acetyltransferase" evidence="1">
    <location>
        <begin position="1"/>
        <end position="150"/>
    </location>
</feature>
<dbReference type="RefSeq" id="WP_074833306.1">
    <property type="nucleotide sequence ID" value="NZ_FOAT01000008.1"/>
</dbReference>
<sequence length="150" mass="17735">MEIISFYKNDRQQHWLEEIGKSDWRAGQYLHEILSKGSFHDLTGEGSELLLLTDGDHLVSFCTYAERDEVASNEYSPWIGFVYTFPKYRGHRYMGLLFEKIEDLAKKQNIPDVYISTDHIGLYEKYGFEYIKDMETIYGDISRVYVKHIK</sequence>
<proteinExistence type="predicted"/>
<dbReference type="AlphaFoldDB" id="A0A1H7L3D7"/>
<dbReference type="InterPro" id="IPR000182">
    <property type="entry name" value="GNAT_dom"/>
</dbReference>
<accession>A0A1H7L3D7</accession>
<dbReference type="Gene3D" id="3.40.630.30">
    <property type="match status" value="1"/>
</dbReference>
<evidence type="ECO:0000259" key="1">
    <source>
        <dbReference type="PROSITE" id="PS51186"/>
    </source>
</evidence>
<organism evidence="2 3">
    <name type="scientific">Ruminococcus albus</name>
    <dbReference type="NCBI Taxonomy" id="1264"/>
    <lineage>
        <taxon>Bacteria</taxon>
        <taxon>Bacillati</taxon>
        <taxon>Bacillota</taxon>
        <taxon>Clostridia</taxon>
        <taxon>Eubacteriales</taxon>
        <taxon>Oscillospiraceae</taxon>
        <taxon>Ruminococcus</taxon>
    </lineage>
</organism>
<dbReference type="Pfam" id="PF00583">
    <property type="entry name" value="Acetyltransf_1"/>
    <property type="match status" value="1"/>
</dbReference>
<dbReference type="InterPro" id="IPR016181">
    <property type="entry name" value="Acyl_CoA_acyltransferase"/>
</dbReference>
<name>A0A1H7L3D7_RUMAL</name>
<dbReference type="GO" id="GO:0016747">
    <property type="term" value="F:acyltransferase activity, transferring groups other than amino-acyl groups"/>
    <property type="evidence" value="ECO:0007669"/>
    <property type="project" value="InterPro"/>
</dbReference>
<dbReference type="EMBL" id="FOAT01000008">
    <property type="protein sequence ID" value="SEK92777.1"/>
    <property type="molecule type" value="Genomic_DNA"/>
</dbReference>
<dbReference type="CDD" id="cd04301">
    <property type="entry name" value="NAT_SF"/>
    <property type="match status" value="1"/>
</dbReference>
<dbReference type="PROSITE" id="PS51186">
    <property type="entry name" value="GNAT"/>
    <property type="match status" value="1"/>
</dbReference>
<evidence type="ECO:0000313" key="2">
    <source>
        <dbReference type="EMBL" id="SEK92777.1"/>
    </source>
</evidence>
<gene>
    <name evidence="2" type="ORF">SAMN05216469_10813</name>
</gene>
<dbReference type="SUPFAM" id="SSF55729">
    <property type="entry name" value="Acyl-CoA N-acyltransferases (Nat)"/>
    <property type="match status" value="1"/>
</dbReference>
<evidence type="ECO:0000313" key="3">
    <source>
        <dbReference type="Proteomes" id="UP000186015"/>
    </source>
</evidence>
<protein>
    <submittedName>
        <fullName evidence="2">Acetyltransferase (GNAT) family protein</fullName>
    </submittedName>
</protein>
<keyword evidence="2" id="KW-0808">Transferase</keyword>
<reference evidence="2 3" key="1">
    <citation type="submission" date="2016-10" db="EMBL/GenBank/DDBJ databases">
        <authorList>
            <person name="de Groot N.N."/>
        </authorList>
    </citation>
    <scope>NUCLEOTIDE SEQUENCE [LARGE SCALE GENOMIC DNA]</scope>
    <source>
        <strain evidence="2 3">KH2T6</strain>
    </source>
</reference>